<proteinExistence type="predicted"/>
<dbReference type="AlphaFoldDB" id="A0A834KKZ7"/>
<feature type="compositionally biased region" description="Basic and acidic residues" evidence="1">
    <location>
        <begin position="1"/>
        <end position="14"/>
    </location>
</feature>
<dbReference type="EMBL" id="JACSEA010000002">
    <property type="protein sequence ID" value="KAF7408593.1"/>
    <property type="molecule type" value="Genomic_DNA"/>
</dbReference>
<reference evidence="2" key="1">
    <citation type="journal article" date="2020" name="G3 (Bethesda)">
        <title>High-Quality Assemblies for Three Invasive Social Wasps from the &lt;i&gt;Vespula&lt;/i&gt; Genus.</title>
        <authorList>
            <person name="Harrop T.W.R."/>
            <person name="Guhlin J."/>
            <person name="McLaughlin G.M."/>
            <person name="Permina E."/>
            <person name="Stockwell P."/>
            <person name="Gilligan J."/>
            <person name="Le Lec M.F."/>
            <person name="Gruber M.A.M."/>
            <person name="Quinn O."/>
            <person name="Lovegrove M."/>
            <person name="Duncan E.J."/>
            <person name="Remnant E.J."/>
            <person name="Van Eeckhoven J."/>
            <person name="Graham B."/>
            <person name="Knapp R.A."/>
            <person name="Langford K.W."/>
            <person name="Kronenberg Z."/>
            <person name="Press M.O."/>
            <person name="Eacker S.M."/>
            <person name="Wilson-Rankin E.E."/>
            <person name="Purcell J."/>
            <person name="Lester P.J."/>
            <person name="Dearden P.K."/>
        </authorList>
    </citation>
    <scope>NUCLEOTIDE SEQUENCE</scope>
    <source>
        <strain evidence="2">Marl-1</strain>
    </source>
</reference>
<evidence type="ECO:0000313" key="2">
    <source>
        <dbReference type="EMBL" id="KAF7408593.1"/>
    </source>
</evidence>
<protein>
    <submittedName>
        <fullName evidence="2">Uncharacterized protein</fullName>
    </submittedName>
</protein>
<feature type="compositionally biased region" description="Basic and acidic residues" evidence="1">
    <location>
        <begin position="131"/>
        <end position="157"/>
    </location>
</feature>
<name>A0A834KKZ7_VESVU</name>
<sequence>MAGDKTQRIAEKARPTNTGVRCPGDKGYRRDEIIAPLTPDNAHTARSFYKRNPGAPGTILNHPTPSWKDYLVRATAVTTATAAVAVDADADAVAFALALAPLCSAIPQKQQRSRLPGGGGGVGGGSGGGDRGGEGGEEIRLAKDRGSQDIIDSRIEC</sequence>
<evidence type="ECO:0000313" key="3">
    <source>
        <dbReference type="Proteomes" id="UP000614350"/>
    </source>
</evidence>
<gene>
    <name evidence="2" type="ORF">HZH66_003130</name>
</gene>
<feature type="compositionally biased region" description="Gly residues" evidence="1">
    <location>
        <begin position="116"/>
        <end position="130"/>
    </location>
</feature>
<evidence type="ECO:0000256" key="1">
    <source>
        <dbReference type="SAM" id="MobiDB-lite"/>
    </source>
</evidence>
<keyword evidence="3" id="KW-1185">Reference proteome</keyword>
<accession>A0A834KKZ7</accession>
<feature type="region of interest" description="Disordered" evidence="1">
    <location>
        <begin position="109"/>
        <end position="157"/>
    </location>
</feature>
<organism evidence="2 3">
    <name type="scientific">Vespula vulgaris</name>
    <name type="common">Yellow jacket</name>
    <name type="synonym">Wasp</name>
    <dbReference type="NCBI Taxonomy" id="7454"/>
    <lineage>
        <taxon>Eukaryota</taxon>
        <taxon>Metazoa</taxon>
        <taxon>Ecdysozoa</taxon>
        <taxon>Arthropoda</taxon>
        <taxon>Hexapoda</taxon>
        <taxon>Insecta</taxon>
        <taxon>Pterygota</taxon>
        <taxon>Neoptera</taxon>
        <taxon>Endopterygota</taxon>
        <taxon>Hymenoptera</taxon>
        <taxon>Apocrita</taxon>
        <taxon>Aculeata</taxon>
        <taxon>Vespoidea</taxon>
        <taxon>Vespidae</taxon>
        <taxon>Vespinae</taxon>
        <taxon>Vespula</taxon>
    </lineage>
</organism>
<dbReference type="Proteomes" id="UP000614350">
    <property type="component" value="Unassembled WGS sequence"/>
</dbReference>
<comment type="caution">
    <text evidence="2">The sequence shown here is derived from an EMBL/GenBank/DDBJ whole genome shotgun (WGS) entry which is preliminary data.</text>
</comment>
<feature type="region of interest" description="Disordered" evidence="1">
    <location>
        <begin position="1"/>
        <end position="26"/>
    </location>
</feature>